<comment type="caution">
    <text evidence="16">The sequence shown here is derived from an EMBL/GenBank/DDBJ whole genome shotgun (WGS) entry which is preliminary data.</text>
</comment>
<feature type="transmembrane region" description="Helical" evidence="14">
    <location>
        <begin position="27"/>
        <end position="50"/>
    </location>
</feature>
<keyword evidence="17" id="KW-1185">Reference proteome</keyword>
<keyword evidence="10 13" id="KW-0675">Receptor</keyword>
<evidence type="ECO:0000256" key="3">
    <source>
        <dbReference type="ARBA" id="ARBA00022606"/>
    </source>
</evidence>
<keyword evidence="4 13" id="KW-0812">Transmembrane</keyword>
<sequence length="327" mass="37189">MSKENDTTVTKFLLLGFPEVQGFKAVLVFHVILIVYILTLIINCAIIVLVSIKPQLHSPMYFFLQQLSFIESIFLTVVVPNMLRVIWLEGATISIAGCIFQSYMYCAVGCTECHLLTVMAYDRYLAICQPLRYNTIMNNRLQYSLVIYCWVFSFLLTQITLSFLCQLHFCGPHVIDHFFCDLLPFVELSCSHKFALQLEIFIGAIPIIILPFVFVIISYINVFISIFRISSTIGKKKSFSTCSSHLTVVTLYFGTLLTIYMVPANGQTLTVNKLISILYIVVTPLFNPIIYCLRNQNIKIIMRNLLTHKGEGIKTGLPRPTIGHEPL</sequence>
<keyword evidence="7 13" id="KW-0297">G-protein coupled receptor</keyword>
<evidence type="ECO:0000256" key="10">
    <source>
        <dbReference type="ARBA" id="ARBA00023170"/>
    </source>
</evidence>
<evidence type="ECO:0000256" key="1">
    <source>
        <dbReference type="ARBA" id="ARBA00004651"/>
    </source>
</evidence>
<keyword evidence="12 13" id="KW-0807">Transducer</keyword>
<evidence type="ECO:0000256" key="14">
    <source>
        <dbReference type="RuleBase" id="RU363047"/>
    </source>
</evidence>
<feature type="domain" description="G-protein coupled receptors family 1 profile" evidence="15">
    <location>
        <begin position="42"/>
        <end position="291"/>
    </location>
</feature>
<dbReference type="FunFam" id="1.20.1070.10:FF:000010">
    <property type="entry name" value="Olfactory receptor"/>
    <property type="match status" value="1"/>
</dbReference>
<dbReference type="GO" id="GO:0004930">
    <property type="term" value="F:G protein-coupled receptor activity"/>
    <property type="evidence" value="ECO:0007669"/>
    <property type="project" value="UniProtKB-KW"/>
</dbReference>
<dbReference type="GO" id="GO:0005886">
    <property type="term" value="C:plasma membrane"/>
    <property type="evidence" value="ECO:0007669"/>
    <property type="project" value="UniProtKB-SubCell"/>
</dbReference>
<dbReference type="InterPro" id="IPR000725">
    <property type="entry name" value="Olfact_rcpt"/>
</dbReference>
<dbReference type="AlphaFoldDB" id="A0A8J6EL14"/>
<evidence type="ECO:0000256" key="8">
    <source>
        <dbReference type="ARBA" id="ARBA00023136"/>
    </source>
</evidence>
<dbReference type="PANTHER" id="PTHR24242">
    <property type="entry name" value="G-PROTEIN COUPLED RECEPTOR"/>
    <property type="match status" value="1"/>
</dbReference>
<evidence type="ECO:0000256" key="11">
    <source>
        <dbReference type="ARBA" id="ARBA00023180"/>
    </source>
</evidence>
<organism evidence="16 17">
    <name type="scientific">Eleutherodactylus coqui</name>
    <name type="common">Puerto Rican coqui</name>
    <dbReference type="NCBI Taxonomy" id="57060"/>
    <lineage>
        <taxon>Eukaryota</taxon>
        <taxon>Metazoa</taxon>
        <taxon>Chordata</taxon>
        <taxon>Craniata</taxon>
        <taxon>Vertebrata</taxon>
        <taxon>Euteleostomi</taxon>
        <taxon>Amphibia</taxon>
        <taxon>Batrachia</taxon>
        <taxon>Anura</taxon>
        <taxon>Neobatrachia</taxon>
        <taxon>Hyloidea</taxon>
        <taxon>Eleutherodactylidae</taxon>
        <taxon>Eleutherodactylinae</taxon>
        <taxon>Eleutherodactylus</taxon>
        <taxon>Eleutherodactylus</taxon>
    </lineage>
</organism>
<keyword evidence="3 14" id="KW-0716">Sensory transduction</keyword>
<evidence type="ECO:0000256" key="2">
    <source>
        <dbReference type="ARBA" id="ARBA00022475"/>
    </source>
</evidence>
<comment type="similarity">
    <text evidence="13">Belongs to the G-protein coupled receptor 1 family.</text>
</comment>
<name>A0A8J6EL14_ELECQ</name>
<dbReference type="Gene3D" id="1.20.1070.10">
    <property type="entry name" value="Rhodopsin 7-helix transmembrane proteins"/>
    <property type="match status" value="1"/>
</dbReference>
<evidence type="ECO:0000256" key="6">
    <source>
        <dbReference type="ARBA" id="ARBA00022989"/>
    </source>
</evidence>
<comment type="subcellular location">
    <subcellularLocation>
        <location evidence="1 14">Cell membrane</location>
        <topology evidence="1 14">Multi-pass membrane protein</topology>
    </subcellularLocation>
</comment>
<dbReference type="EMBL" id="WNTK01000192">
    <property type="protein sequence ID" value="KAG9471043.1"/>
    <property type="molecule type" value="Genomic_DNA"/>
</dbReference>
<dbReference type="SUPFAM" id="SSF81321">
    <property type="entry name" value="Family A G protein-coupled receptor-like"/>
    <property type="match status" value="1"/>
</dbReference>
<keyword evidence="2 14" id="KW-1003">Cell membrane</keyword>
<keyword evidence="8 14" id="KW-0472">Membrane</keyword>
<proteinExistence type="inferred from homology"/>
<evidence type="ECO:0000256" key="12">
    <source>
        <dbReference type="ARBA" id="ARBA00023224"/>
    </source>
</evidence>
<dbReference type="Pfam" id="PF13853">
    <property type="entry name" value="7tm_4"/>
    <property type="match status" value="1"/>
</dbReference>
<evidence type="ECO:0000256" key="9">
    <source>
        <dbReference type="ARBA" id="ARBA00023157"/>
    </source>
</evidence>
<reference evidence="16" key="1">
    <citation type="thesis" date="2020" institute="ProQuest LLC" country="789 East Eisenhower Parkway, Ann Arbor, MI, USA">
        <title>Comparative Genomics and Chromosome Evolution.</title>
        <authorList>
            <person name="Mudd A.B."/>
        </authorList>
    </citation>
    <scope>NUCLEOTIDE SEQUENCE</scope>
    <source>
        <strain evidence="16">HN-11 Male</strain>
        <tissue evidence="16">Kidney and liver</tissue>
    </source>
</reference>
<evidence type="ECO:0000256" key="5">
    <source>
        <dbReference type="ARBA" id="ARBA00022725"/>
    </source>
</evidence>
<protein>
    <recommendedName>
        <fullName evidence="14">Olfactory receptor</fullName>
    </recommendedName>
</protein>
<feature type="transmembrane region" description="Helical" evidence="14">
    <location>
        <begin position="200"/>
        <end position="227"/>
    </location>
</feature>
<dbReference type="PANTHER" id="PTHR24242:SF253">
    <property type="entry name" value="OLFACTORY RECEPTOR-RELATED"/>
    <property type="match status" value="1"/>
</dbReference>
<keyword evidence="11" id="KW-0325">Glycoprotein</keyword>
<feature type="transmembrane region" description="Helical" evidence="14">
    <location>
        <begin position="62"/>
        <end position="82"/>
    </location>
</feature>
<gene>
    <name evidence="16" type="ORF">GDO78_016042</name>
</gene>
<dbReference type="GO" id="GO:0004984">
    <property type="term" value="F:olfactory receptor activity"/>
    <property type="evidence" value="ECO:0007669"/>
    <property type="project" value="InterPro"/>
</dbReference>
<evidence type="ECO:0000259" key="15">
    <source>
        <dbReference type="PROSITE" id="PS50262"/>
    </source>
</evidence>
<dbReference type="InterPro" id="IPR050939">
    <property type="entry name" value="Olfactory_GPCR1"/>
</dbReference>
<dbReference type="PRINTS" id="PR00245">
    <property type="entry name" value="OLFACTORYR"/>
</dbReference>
<dbReference type="PROSITE" id="PS00237">
    <property type="entry name" value="G_PROTEIN_RECEP_F1_1"/>
    <property type="match status" value="1"/>
</dbReference>
<dbReference type="PRINTS" id="PR00237">
    <property type="entry name" value="GPCRRHODOPSN"/>
</dbReference>
<dbReference type="InterPro" id="IPR017452">
    <property type="entry name" value="GPCR_Rhodpsn_7TM"/>
</dbReference>
<dbReference type="Proteomes" id="UP000770717">
    <property type="component" value="Unassembled WGS sequence"/>
</dbReference>
<dbReference type="PROSITE" id="PS50262">
    <property type="entry name" value="G_PROTEIN_RECEP_F1_2"/>
    <property type="match status" value="1"/>
</dbReference>
<keyword evidence="6 14" id="KW-1133">Transmembrane helix</keyword>
<evidence type="ECO:0000256" key="4">
    <source>
        <dbReference type="ARBA" id="ARBA00022692"/>
    </source>
</evidence>
<evidence type="ECO:0000256" key="13">
    <source>
        <dbReference type="RuleBase" id="RU000688"/>
    </source>
</evidence>
<keyword evidence="5 14" id="KW-0552">Olfaction</keyword>
<feature type="transmembrane region" description="Helical" evidence="14">
    <location>
        <begin position="274"/>
        <end position="293"/>
    </location>
</feature>
<feature type="transmembrane region" description="Helical" evidence="14">
    <location>
        <begin position="145"/>
        <end position="169"/>
    </location>
</feature>
<dbReference type="OrthoDB" id="9897990at2759"/>
<keyword evidence="9" id="KW-1015">Disulfide bond</keyword>
<evidence type="ECO:0000313" key="16">
    <source>
        <dbReference type="EMBL" id="KAG9471043.1"/>
    </source>
</evidence>
<feature type="transmembrane region" description="Helical" evidence="14">
    <location>
        <begin position="239"/>
        <end position="262"/>
    </location>
</feature>
<accession>A0A8J6EL14</accession>
<dbReference type="InterPro" id="IPR000276">
    <property type="entry name" value="GPCR_Rhodpsn"/>
</dbReference>
<evidence type="ECO:0000313" key="17">
    <source>
        <dbReference type="Proteomes" id="UP000770717"/>
    </source>
</evidence>
<evidence type="ECO:0000256" key="7">
    <source>
        <dbReference type="ARBA" id="ARBA00023040"/>
    </source>
</evidence>